<dbReference type="GO" id="GO:0007095">
    <property type="term" value="P:mitotic G2 DNA damage checkpoint signaling"/>
    <property type="evidence" value="ECO:0007669"/>
    <property type="project" value="TreeGrafter"/>
</dbReference>
<dbReference type="GO" id="GO:0005634">
    <property type="term" value="C:nucleus"/>
    <property type="evidence" value="ECO:0007669"/>
    <property type="project" value="UniProtKB-SubCell"/>
</dbReference>
<proteinExistence type="predicted"/>
<feature type="region of interest" description="Disordered" evidence="4">
    <location>
        <begin position="591"/>
        <end position="678"/>
    </location>
</feature>
<feature type="compositionally biased region" description="Acidic residues" evidence="4">
    <location>
        <begin position="598"/>
        <end position="628"/>
    </location>
</feature>
<feature type="compositionally biased region" description="Basic and acidic residues" evidence="4">
    <location>
        <begin position="663"/>
        <end position="673"/>
    </location>
</feature>
<feature type="compositionally biased region" description="Acidic residues" evidence="4">
    <location>
        <begin position="640"/>
        <end position="662"/>
    </location>
</feature>
<organism evidence="5">
    <name type="scientific">Clastoptera arizonana</name>
    <name type="common">Arizona spittle bug</name>
    <dbReference type="NCBI Taxonomy" id="38151"/>
    <lineage>
        <taxon>Eukaryota</taxon>
        <taxon>Metazoa</taxon>
        <taxon>Ecdysozoa</taxon>
        <taxon>Arthropoda</taxon>
        <taxon>Hexapoda</taxon>
        <taxon>Insecta</taxon>
        <taxon>Pterygota</taxon>
        <taxon>Neoptera</taxon>
        <taxon>Paraneoptera</taxon>
        <taxon>Hemiptera</taxon>
        <taxon>Auchenorrhyncha</taxon>
        <taxon>Cercopoidea</taxon>
        <taxon>Clastopteridae</taxon>
        <taxon>Clastoptera</taxon>
    </lineage>
</organism>
<keyword evidence="3" id="KW-0539">Nucleus</keyword>
<evidence type="ECO:0000256" key="4">
    <source>
        <dbReference type="SAM" id="MobiDB-lite"/>
    </source>
</evidence>
<sequence length="694" mass="79820">MSSDEEVLKCPKGKKLILNSDSEEDITIHNIAEKQIFSSDNRNSTISKKEFQRVRREISSDEDLTPVARNITKNVNRKEDLRDDNSVIKLVTSTFSTQEFQNRFADKNLYDAEGSSDEERVNQSPTIPENIKTQVNQFSNKDLYDAEGSSDEEKADSPKKIKQTSKKQIRKPAKAAKSEIVEIHRESQRIVRESHISLPYHVPKQRTLAEFLQRRKSTPIISLRKSKDQLNHVWKILEEREKEAFEFYKSESEEDHNQNDKPSIGSMNKIENKPINVITGNQTDDSKSFMNSCMAQVIGTSTVERRLINTDEFIVESGVLLNKNDPGDEKDSDKIDINNLNVEINDKHVEAIQSKSHEFHLSEGLTESVVESSINIETNKFKNASITDSQDIELHLSETEHLSEAFQLIDKEIKQNEESLILAAGYKNMSQTYSKLDVNATVKSQDRDSNENIDKEKPILRLKAPVISGEPSDMIDLEENSSAGVNDLMHRFIKHISIKGKHKVPSKQISIVSAEKDLNGQVSDIKEEIVNLIVNEEEEEVEAKLAKPGAKLAKLRERLQAEIGQRREVEWSKKLKDKQFYEEEVFEEIDEKSGFEEIDKDNDDEKETVEDEEETEEEDEEEEEEDFIFEDKKKPKNAFVDDEAEESENEEDETEDEDEETESFIKRPTEKRTPLKRIASEDIFASQEIFNKNN</sequence>
<dbReference type="PANTHER" id="PTHR14396">
    <property type="entry name" value="CLASPIN"/>
    <property type="match status" value="1"/>
</dbReference>
<name>A0A1B6CNB7_9HEMI</name>
<dbReference type="GO" id="GO:0010997">
    <property type="term" value="F:anaphase-promoting complex binding"/>
    <property type="evidence" value="ECO:0007669"/>
    <property type="project" value="TreeGrafter"/>
</dbReference>
<dbReference type="InterPro" id="IPR024146">
    <property type="entry name" value="Claspin"/>
</dbReference>
<feature type="compositionally biased region" description="Basic residues" evidence="4">
    <location>
        <begin position="160"/>
        <end position="174"/>
    </location>
</feature>
<evidence type="ECO:0000256" key="3">
    <source>
        <dbReference type="ARBA" id="ARBA00023242"/>
    </source>
</evidence>
<gene>
    <name evidence="5" type="ORF">g.19530</name>
</gene>
<dbReference type="PANTHER" id="PTHR14396:SF10">
    <property type="entry name" value="CLASPIN"/>
    <property type="match status" value="1"/>
</dbReference>
<evidence type="ECO:0000313" key="5">
    <source>
        <dbReference type="EMBL" id="JAS14914.1"/>
    </source>
</evidence>
<feature type="compositionally biased region" description="Basic and acidic residues" evidence="4">
    <location>
        <begin position="249"/>
        <end position="259"/>
    </location>
</feature>
<protein>
    <recommendedName>
        <fullName evidence="6">Claspin</fullName>
    </recommendedName>
</protein>
<keyword evidence="2" id="KW-0597">Phosphoprotein</keyword>
<dbReference type="GO" id="GO:0033314">
    <property type="term" value="P:mitotic DNA replication checkpoint signaling"/>
    <property type="evidence" value="ECO:0007669"/>
    <property type="project" value="TreeGrafter"/>
</dbReference>
<evidence type="ECO:0008006" key="6">
    <source>
        <dbReference type="Google" id="ProtNLM"/>
    </source>
</evidence>
<feature type="region of interest" description="Disordered" evidence="4">
    <location>
        <begin position="111"/>
        <end position="130"/>
    </location>
</feature>
<feature type="non-terminal residue" evidence="5">
    <location>
        <position position="694"/>
    </location>
</feature>
<dbReference type="EMBL" id="GEDC01022384">
    <property type="protein sequence ID" value="JAS14914.1"/>
    <property type="molecule type" value="Transcribed_RNA"/>
</dbReference>
<feature type="region of interest" description="Disordered" evidence="4">
    <location>
        <begin position="145"/>
        <end position="177"/>
    </location>
</feature>
<feature type="region of interest" description="Disordered" evidence="4">
    <location>
        <begin position="249"/>
        <end position="268"/>
    </location>
</feature>
<dbReference type="AlphaFoldDB" id="A0A1B6CNB7"/>
<accession>A0A1B6CNB7</accession>
<evidence type="ECO:0000256" key="2">
    <source>
        <dbReference type="ARBA" id="ARBA00022553"/>
    </source>
</evidence>
<comment type="subcellular location">
    <subcellularLocation>
        <location evidence="1">Nucleus</location>
    </subcellularLocation>
</comment>
<reference evidence="5" key="1">
    <citation type="submission" date="2015-12" db="EMBL/GenBank/DDBJ databases">
        <title>De novo transcriptome assembly of four potential Pierce s Disease insect vectors from Arizona vineyards.</title>
        <authorList>
            <person name="Tassone E.E."/>
        </authorList>
    </citation>
    <scope>NUCLEOTIDE SEQUENCE</scope>
</reference>
<evidence type="ECO:0000256" key="1">
    <source>
        <dbReference type="ARBA" id="ARBA00004123"/>
    </source>
</evidence>